<dbReference type="AlphaFoldDB" id="A0A6M3LFK9"/>
<evidence type="ECO:0000313" key="1">
    <source>
        <dbReference type="EMBL" id="QJA92412.1"/>
    </source>
</evidence>
<reference evidence="1" key="1">
    <citation type="submission" date="2020-03" db="EMBL/GenBank/DDBJ databases">
        <title>The deep terrestrial virosphere.</title>
        <authorList>
            <person name="Holmfeldt K."/>
            <person name="Nilsson E."/>
            <person name="Simone D."/>
            <person name="Lopez-Fernandez M."/>
            <person name="Wu X."/>
            <person name="de Brujin I."/>
            <person name="Lundin D."/>
            <person name="Andersson A."/>
            <person name="Bertilsson S."/>
            <person name="Dopson M."/>
        </authorList>
    </citation>
    <scope>NUCLEOTIDE SEQUENCE</scope>
    <source>
        <strain evidence="1">MM415B04694</strain>
    </source>
</reference>
<organism evidence="1">
    <name type="scientific">viral metagenome</name>
    <dbReference type="NCBI Taxonomy" id="1070528"/>
    <lineage>
        <taxon>unclassified sequences</taxon>
        <taxon>metagenomes</taxon>
        <taxon>organismal metagenomes</taxon>
    </lineage>
</organism>
<sequence>MTTLNPQTCPKYLPANNPARIDRDLRIIAQAATGMPQGQIAALNGISRQRANQILTTDEAKETYDLIIQKHIANSPCIQDNLINIAKTKPGESEHIGTKDIIAATKEHNQIIGISGSHTQQNVFIGKYQEQNNTVIYSPDVLKLLAGAGHEAPIEIPGYDDADV</sequence>
<gene>
    <name evidence="1" type="ORF">MM415B04694_0001</name>
</gene>
<name>A0A6M3LFK9_9ZZZZ</name>
<dbReference type="EMBL" id="MT143065">
    <property type="protein sequence ID" value="QJA92412.1"/>
    <property type="molecule type" value="Genomic_DNA"/>
</dbReference>
<proteinExistence type="predicted"/>
<protein>
    <submittedName>
        <fullName evidence="1">Uncharacterized protein</fullName>
    </submittedName>
</protein>
<accession>A0A6M3LFK9</accession>